<dbReference type="InterPro" id="IPR029760">
    <property type="entry name" value="GPX_CS"/>
</dbReference>
<evidence type="ECO:0000259" key="6">
    <source>
        <dbReference type="PROSITE" id="PS51352"/>
    </source>
</evidence>
<dbReference type="PIRSF" id="PIRSF000303">
    <property type="entry name" value="Glutathion_perox"/>
    <property type="match status" value="1"/>
</dbReference>
<dbReference type="OrthoDB" id="9785502at2"/>
<dbReference type="PROSITE" id="PS51352">
    <property type="entry name" value="THIOREDOXIN_2"/>
    <property type="match status" value="1"/>
</dbReference>
<evidence type="ECO:0000256" key="5">
    <source>
        <dbReference type="RuleBase" id="RU000499"/>
    </source>
</evidence>
<proteinExistence type="inferred from homology"/>
<dbReference type="PRINTS" id="PR01011">
    <property type="entry name" value="GLUTPROXDASE"/>
</dbReference>
<dbReference type="Pfam" id="PF00255">
    <property type="entry name" value="GSHPx"/>
    <property type="match status" value="1"/>
</dbReference>
<dbReference type="PANTHER" id="PTHR11592:SF78">
    <property type="entry name" value="GLUTATHIONE PEROXIDASE"/>
    <property type="match status" value="1"/>
</dbReference>
<dbReference type="CDD" id="cd00340">
    <property type="entry name" value="GSH_Peroxidase"/>
    <property type="match status" value="1"/>
</dbReference>
<name>A0A545THB1_9GAMM</name>
<organism evidence="7 8">
    <name type="scientific">Aliikangiella marina</name>
    <dbReference type="NCBI Taxonomy" id="1712262"/>
    <lineage>
        <taxon>Bacteria</taxon>
        <taxon>Pseudomonadati</taxon>
        <taxon>Pseudomonadota</taxon>
        <taxon>Gammaproteobacteria</taxon>
        <taxon>Oceanospirillales</taxon>
        <taxon>Pleioneaceae</taxon>
        <taxon>Aliikangiella</taxon>
    </lineage>
</organism>
<feature type="domain" description="Thioredoxin" evidence="6">
    <location>
        <begin position="1"/>
        <end position="160"/>
    </location>
</feature>
<dbReference type="PROSITE" id="PS00460">
    <property type="entry name" value="GLUTATHIONE_PEROXID_1"/>
    <property type="match status" value="1"/>
</dbReference>
<evidence type="ECO:0000313" key="7">
    <source>
        <dbReference type="EMBL" id="TQV76612.1"/>
    </source>
</evidence>
<evidence type="ECO:0000256" key="2">
    <source>
        <dbReference type="ARBA" id="ARBA00022559"/>
    </source>
</evidence>
<keyword evidence="8" id="KW-1185">Reference proteome</keyword>
<evidence type="ECO:0000256" key="3">
    <source>
        <dbReference type="ARBA" id="ARBA00023002"/>
    </source>
</evidence>
<dbReference type="Gene3D" id="3.40.30.10">
    <property type="entry name" value="Glutaredoxin"/>
    <property type="match status" value="1"/>
</dbReference>
<dbReference type="GO" id="GO:0034599">
    <property type="term" value="P:cellular response to oxidative stress"/>
    <property type="evidence" value="ECO:0007669"/>
    <property type="project" value="TreeGrafter"/>
</dbReference>
<gene>
    <name evidence="7" type="ORF">FLL45_01245</name>
</gene>
<dbReference type="SUPFAM" id="SSF52833">
    <property type="entry name" value="Thioredoxin-like"/>
    <property type="match status" value="1"/>
</dbReference>
<dbReference type="Proteomes" id="UP000317839">
    <property type="component" value="Unassembled WGS sequence"/>
</dbReference>
<dbReference type="RefSeq" id="WP_142887972.1">
    <property type="nucleotide sequence ID" value="NZ_VIKR01000001.1"/>
</dbReference>
<dbReference type="FunFam" id="3.40.30.10:FF:000010">
    <property type="entry name" value="Glutathione peroxidase"/>
    <property type="match status" value="1"/>
</dbReference>
<dbReference type="InterPro" id="IPR000889">
    <property type="entry name" value="Glutathione_peroxidase"/>
</dbReference>
<sequence length="160" mass="17901">MTDSIYQFEVNDIQGNTVPLSNFKGKTLLIVNTASKCGFTPQYKGLEALYEKHKDNGLVVLGFPCNQFGKQEPGSNEEIAEFCDLTFKVSFPMFSKVDVNGVDADPLYNYLKEEATGLLGSKAIKWNFTKFLVNKEGKVMKRFAPKDSPESIEKDIQAIL</sequence>
<dbReference type="GO" id="GO:0004601">
    <property type="term" value="F:peroxidase activity"/>
    <property type="evidence" value="ECO:0007669"/>
    <property type="project" value="UniProtKB-KW"/>
</dbReference>
<evidence type="ECO:0000256" key="1">
    <source>
        <dbReference type="ARBA" id="ARBA00006926"/>
    </source>
</evidence>
<keyword evidence="2 5" id="KW-0575">Peroxidase</keyword>
<comment type="caution">
    <text evidence="7">The sequence shown here is derived from an EMBL/GenBank/DDBJ whole genome shotgun (WGS) entry which is preliminary data.</text>
</comment>
<comment type="similarity">
    <text evidence="1 5">Belongs to the glutathione peroxidase family.</text>
</comment>
<evidence type="ECO:0000256" key="4">
    <source>
        <dbReference type="PIRSR" id="PIRSR000303-1"/>
    </source>
</evidence>
<protein>
    <recommendedName>
        <fullName evidence="5">Glutathione peroxidase</fullName>
    </recommendedName>
</protein>
<feature type="active site" evidence="4">
    <location>
        <position position="37"/>
    </location>
</feature>
<dbReference type="InterPro" id="IPR013766">
    <property type="entry name" value="Thioredoxin_domain"/>
</dbReference>
<reference evidence="7 8" key="1">
    <citation type="submission" date="2019-06" db="EMBL/GenBank/DDBJ databases">
        <title>Draft genome of Aliikangiella marina GYP-15.</title>
        <authorList>
            <person name="Wang G."/>
        </authorList>
    </citation>
    <scope>NUCLEOTIDE SEQUENCE [LARGE SCALE GENOMIC DNA]</scope>
    <source>
        <strain evidence="7 8">GYP-15</strain>
    </source>
</reference>
<dbReference type="PANTHER" id="PTHR11592">
    <property type="entry name" value="GLUTATHIONE PEROXIDASE"/>
    <property type="match status" value="1"/>
</dbReference>
<dbReference type="PROSITE" id="PS00763">
    <property type="entry name" value="GLUTATHIONE_PEROXID_2"/>
    <property type="match status" value="1"/>
</dbReference>
<dbReference type="EMBL" id="VIKR01000001">
    <property type="protein sequence ID" value="TQV76612.1"/>
    <property type="molecule type" value="Genomic_DNA"/>
</dbReference>
<dbReference type="InterPro" id="IPR029759">
    <property type="entry name" value="GPX_AS"/>
</dbReference>
<evidence type="ECO:0000313" key="8">
    <source>
        <dbReference type="Proteomes" id="UP000317839"/>
    </source>
</evidence>
<accession>A0A545THB1</accession>
<dbReference type="PROSITE" id="PS51355">
    <property type="entry name" value="GLUTATHIONE_PEROXID_3"/>
    <property type="match status" value="1"/>
</dbReference>
<keyword evidence="3 5" id="KW-0560">Oxidoreductase</keyword>
<dbReference type="InterPro" id="IPR036249">
    <property type="entry name" value="Thioredoxin-like_sf"/>
</dbReference>
<dbReference type="AlphaFoldDB" id="A0A545THB1"/>